<comment type="caution">
    <text evidence="3">The sequence shown here is derived from an EMBL/GenBank/DDBJ whole genome shotgun (WGS) entry which is preliminary data.</text>
</comment>
<dbReference type="Pfam" id="PF01661">
    <property type="entry name" value="Macro"/>
    <property type="match status" value="1"/>
</dbReference>
<dbReference type="RefSeq" id="WP_005468042.1">
    <property type="nucleotide sequence ID" value="NZ_KB291034.1"/>
</dbReference>
<dbReference type="PANTHER" id="PTHR12521">
    <property type="entry name" value="PROTEIN C6ORF130"/>
    <property type="match status" value="1"/>
</dbReference>
<dbReference type="InterPro" id="IPR043472">
    <property type="entry name" value="Macro_dom-like"/>
</dbReference>
<comment type="catalytic activity">
    <reaction evidence="1">
        <text>an N-(ADP-alpha-D-ribosyl)-thymidine in DNA + H2O = a thymidine in DNA + ADP-D-ribose</text>
        <dbReference type="Rhea" id="RHEA:71655"/>
        <dbReference type="Rhea" id="RHEA-COMP:13556"/>
        <dbReference type="Rhea" id="RHEA-COMP:18051"/>
        <dbReference type="ChEBI" id="CHEBI:15377"/>
        <dbReference type="ChEBI" id="CHEBI:57967"/>
        <dbReference type="ChEBI" id="CHEBI:137386"/>
        <dbReference type="ChEBI" id="CHEBI:191199"/>
    </reaction>
    <physiologicalReaction direction="left-to-right" evidence="1">
        <dbReference type="Rhea" id="RHEA:71656"/>
    </physiologicalReaction>
</comment>
<dbReference type="Gene3D" id="3.40.220.10">
    <property type="entry name" value="Leucine Aminopeptidase, subunit E, domain 1"/>
    <property type="match status" value="1"/>
</dbReference>
<evidence type="ECO:0000256" key="1">
    <source>
        <dbReference type="ARBA" id="ARBA00035885"/>
    </source>
</evidence>
<reference evidence="3 4" key="1">
    <citation type="submission" date="2012-05" db="EMBL/GenBank/DDBJ databases">
        <authorList>
            <person name="Weinstock G."/>
            <person name="Sodergren E."/>
            <person name="Lobos E.A."/>
            <person name="Fulton L."/>
            <person name="Fulton R."/>
            <person name="Courtney L."/>
            <person name="Fronick C."/>
            <person name="O'Laughlin M."/>
            <person name="Godfrey J."/>
            <person name="Wilson R.M."/>
            <person name="Miner T."/>
            <person name="Farmer C."/>
            <person name="Delehaunty K."/>
            <person name="Cordes M."/>
            <person name="Minx P."/>
            <person name="Tomlinson C."/>
            <person name="Chen J."/>
            <person name="Wollam A."/>
            <person name="Pepin K.H."/>
            <person name="Bhonagiri V."/>
            <person name="Zhang X."/>
            <person name="Suruliraj S."/>
            <person name="Warren W."/>
            <person name="Mitreva M."/>
            <person name="Mardis E.R."/>
            <person name="Wilson R.K."/>
        </authorList>
    </citation>
    <scope>NUCLEOTIDE SEQUENCE [LARGE SCALE GENOMIC DNA]</scope>
    <source>
        <strain evidence="3 4">F0037</strain>
    </source>
</reference>
<gene>
    <name evidence="3" type="ORF">HMPREF9134_00084</name>
</gene>
<evidence type="ECO:0000259" key="2">
    <source>
        <dbReference type="PROSITE" id="PS51154"/>
    </source>
</evidence>
<protein>
    <submittedName>
        <fullName evidence="3">Macro domain protein</fullName>
    </submittedName>
</protein>
<dbReference type="InterPro" id="IPR002589">
    <property type="entry name" value="Macro_dom"/>
</dbReference>
<accession>L1NIV1</accession>
<dbReference type="Proteomes" id="UP000010408">
    <property type="component" value="Unassembled WGS sequence"/>
</dbReference>
<proteinExistence type="predicted"/>
<organism evidence="3 4">
    <name type="scientific">Porphyromonas catoniae F0037</name>
    <dbReference type="NCBI Taxonomy" id="1127696"/>
    <lineage>
        <taxon>Bacteria</taxon>
        <taxon>Pseudomonadati</taxon>
        <taxon>Bacteroidota</taxon>
        <taxon>Bacteroidia</taxon>
        <taxon>Bacteroidales</taxon>
        <taxon>Porphyromonadaceae</taxon>
        <taxon>Porphyromonas</taxon>
    </lineage>
</organism>
<dbReference type="HOGENOM" id="CLU_049707_1_1_10"/>
<dbReference type="AlphaFoldDB" id="L1NIV1"/>
<dbReference type="STRING" id="1127696.HMPREF9134_00084"/>
<evidence type="ECO:0000313" key="4">
    <source>
        <dbReference type="Proteomes" id="UP000010408"/>
    </source>
</evidence>
<dbReference type="PANTHER" id="PTHR12521:SF0">
    <property type="entry name" value="ADP-RIBOSE GLYCOHYDROLASE OARD1"/>
    <property type="match status" value="1"/>
</dbReference>
<dbReference type="EMBL" id="AMEQ01000003">
    <property type="protein sequence ID" value="EKY03195.1"/>
    <property type="molecule type" value="Genomic_DNA"/>
</dbReference>
<name>L1NIV1_9PORP</name>
<sequence length="239" mass="27007">MSNISIREGSIFDSLYNKDVQTIVNTVNCAGVMGKGIALVYKLFYPDMFPLYKKFCGDKSLTIGKLWLYRTDSPNLAWVLNFPTKREWKNPSQMAYIELGLQKFLDRYEEKGITSIAFPMLGTANGGLRTDEVLSLMVHYLSQCRIPVVIYQYAPGKPDLYCEHFKRCWGALSHNEKKAYTRQDNRTELIDAAVKSGRLNTLLDILELKGVGLGTLEKCIRGILFSEGNSTPDLGLILD</sequence>
<dbReference type="GO" id="GO:0140291">
    <property type="term" value="P:peptidyl-glutamate ADP-deribosylation"/>
    <property type="evidence" value="ECO:0007669"/>
    <property type="project" value="TreeGrafter"/>
</dbReference>
<dbReference type="eggNOG" id="COG2110">
    <property type="taxonomic scope" value="Bacteria"/>
</dbReference>
<dbReference type="InterPro" id="IPR050892">
    <property type="entry name" value="ADP-ribose_metab_enzymes"/>
</dbReference>
<dbReference type="SUPFAM" id="SSF52949">
    <property type="entry name" value="Macro domain-like"/>
    <property type="match status" value="1"/>
</dbReference>
<evidence type="ECO:0000313" key="3">
    <source>
        <dbReference type="EMBL" id="EKY03195.1"/>
    </source>
</evidence>
<dbReference type="SMART" id="SM00506">
    <property type="entry name" value="A1pp"/>
    <property type="match status" value="1"/>
</dbReference>
<dbReference type="PROSITE" id="PS51154">
    <property type="entry name" value="MACRO"/>
    <property type="match status" value="1"/>
</dbReference>
<feature type="domain" description="Macro" evidence="2">
    <location>
        <begin position="1"/>
        <end position="169"/>
    </location>
</feature>